<protein>
    <submittedName>
        <fullName evidence="1">Uncharacterized protein</fullName>
    </submittedName>
</protein>
<dbReference type="GeneID" id="98150612"/>
<reference evidence="1 2" key="1">
    <citation type="submission" date="2024-07" db="EMBL/GenBank/DDBJ databases">
        <title>Section-level genome sequencing and comparative genomics of Aspergillus sections Usti and Cavernicolus.</title>
        <authorList>
            <consortium name="Lawrence Berkeley National Laboratory"/>
            <person name="Nybo J.L."/>
            <person name="Vesth T.C."/>
            <person name="Theobald S."/>
            <person name="Frisvad J.C."/>
            <person name="Larsen T.O."/>
            <person name="Kjaerboelling I."/>
            <person name="Rothschild-Mancinelli K."/>
            <person name="Lyhne E.K."/>
            <person name="Kogle M.E."/>
            <person name="Barry K."/>
            <person name="Clum A."/>
            <person name="Na H."/>
            <person name="Ledsgaard L."/>
            <person name="Lin J."/>
            <person name="Lipzen A."/>
            <person name="Kuo A."/>
            <person name="Riley R."/>
            <person name="Mondo S."/>
            <person name="Labutti K."/>
            <person name="Haridas S."/>
            <person name="Pangalinan J."/>
            <person name="Salamov A.A."/>
            <person name="Simmons B.A."/>
            <person name="Magnuson J.K."/>
            <person name="Chen J."/>
            <person name="Drula E."/>
            <person name="Henrissat B."/>
            <person name="Wiebenga A."/>
            <person name="Lubbers R.J."/>
            <person name="Gomes A.C."/>
            <person name="Macurrencykelacurrency M.R."/>
            <person name="Stajich J."/>
            <person name="Grigoriev I.V."/>
            <person name="Mortensen U.H."/>
            <person name="De Vries R.P."/>
            <person name="Baker S.E."/>
            <person name="Andersen M.R."/>
        </authorList>
    </citation>
    <scope>NUCLEOTIDE SEQUENCE [LARGE SCALE GENOMIC DNA]</scope>
    <source>
        <strain evidence="1 2">CBS 449.75</strain>
    </source>
</reference>
<organism evidence="1 2">
    <name type="scientific">Aspergillus lucknowensis</name>
    <dbReference type="NCBI Taxonomy" id="176173"/>
    <lineage>
        <taxon>Eukaryota</taxon>
        <taxon>Fungi</taxon>
        <taxon>Dikarya</taxon>
        <taxon>Ascomycota</taxon>
        <taxon>Pezizomycotina</taxon>
        <taxon>Eurotiomycetes</taxon>
        <taxon>Eurotiomycetidae</taxon>
        <taxon>Eurotiales</taxon>
        <taxon>Aspergillaceae</taxon>
        <taxon>Aspergillus</taxon>
        <taxon>Aspergillus subgen. Nidulantes</taxon>
    </lineage>
</organism>
<evidence type="ECO:0000313" key="2">
    <source>
        <dbReference type="Proteomes" id="UP001610432"/>
    </source>
</evidence>
<dbReference type="RefSeq" id="XP_070886372.1">
    <property type="nucleotide sequence ID" value="XM_071035540.1"/>
</dbReference>
<gene>
    <name evidence="1" type="ORF">BJX67DRAFT_85076</name>
</gene>
<comment type="caution">
    <text evidence="1">The sequence shown here is derived from an EMBL/GenBank/DDBJ whole genome shotgun (WGS) entry which is preliminary data.</text>
</comment>
<keyword evidence="2" id="KW-1185">Reference proteome</keyword>
<name>A0ABR4LS74_9EURO</name>
<evidence type="ECO:0000313" key="1">
    <source>
        <dbReference type="EMBL" id="KAL2867393.1"/>
    </source>
</evidence>
<accession>A0ABR4LS74</accession>
<dbReference type="Proteomes" id="UP001610432">
    <property type="component" value="Unassembled WGS sequence"/>
</dbReference>
<dbReference type="EMBL" id="JBFXLQ010000019">
    <property type="protein sequence ID" value="KAL2867393.1"/>
    <property type="molecule type" value="Genomic_DNA"/>
</dbReference>
<proteinExistence type="predicted"/>
<sequence length="92" mass="10536">MPSLCSIPVILPKVQTHLWFHVPETLICRYIESFSEISCNSLSRHGYRLNRLGSARKVCIVSNHLFSPSELQFFFEHTYLLAPHLAPPIDQG</sequence>